<keyword evidence="1" id="KW-0175">Coiled coil</keyword>
<name>A0A063Y2E7_9GAMM</name>
<evidence type="ECO:0000256" key="2">
    <source>
        <dbReference type="SAM" id="MobiDB-lite"/>
    </source>
</evidence>
<keyword evidence="4" id="KW-1185">Reference proteome</keyword>
<protein>
    <submittedName>
        <fullName evidence="3">Nucleoprotein/polynucleotide-associated enzyme</fullName>
    </submittedName>
</protein>
<comment type="caution">
    <text evidence="3">The sequence shown here is derived from an EMBL/GenBank/DDBJ whole genome shotgun (WGS) entry which is preliminary data.</text>
</comment>
<dbReference type="STRING" id="267850.ADINL_2055"/>
<accession>A0A063Y2E7</accession>
<dbReference type="OrthoDB" id="5294470at2"/>
<evidence type="ECO:0000313" key="4">
    <source>
        <dbReference type="Proteomes" id="UP000027318"/>
    </source>
</evidence>
<sequence>MAGSLKDQLFKAGLASKKQVKQVELDQRKQSKQGKKNKAQDDNHTAAAIEAARLEKQQKDRALNEARQLEQAQRAAQAEIRQLVEQHRIALPAQGDIRYQFLSLGKVKQLWINAELQRQLANKTLVLVCVNNRFELVPQAIGERIIQRDPDAVIQEDTERRDKIAAEEAEYAEYQIPDDLDW</sequence>
<feature type="region of interest" description="Disordered" evidence="2">
    <location>
        <begin position="21"/>
        <end position="44"/>
    </location>
</feature>
<proteinExistence type="predicted"/>
<gene>
    <name evidence="3" type="ORF">ADINL_2055</name>
</gene>
<dbReference type="EMBL" id="JMSZ01000032">
    <property type="protein sequence ID" value="KDE38926.1"/>
    <property type="molecule type" value="Genomic_DNA"/>
</dbReference>
<dbReference type="RefSeq" id="WP_036547415.1">
    <property type="nucleotide sequence ID" value="NZ_JBKBNO010000004.1"/>
</dbReference>
<dbReference type="InterPro" id="IPR018636">
    <property type="entry name" value="DUF2058"/>
</dbReference>
<organism evidence="3 4">
    <name type="scientific">Nitrincola lacisaponensis</name>
    <dbReference type="NCBI Taxonomy" id="267850"/>
    <lineage>
        <taxon>Bacteria</taxon>
        <taxon>Pseudomonadati</taxon>
        <taxon>Pseudomonadota</taxon>
        <taxon>Gammaproteobacteria</taxon>
        <taxon>Oceanospirillales</taxon>
        <taxon>Oceanospirillaceae</taxon>
        <taxon>Nitrincola</taxon>
    </lineage>
</organism>
<dbReference type="AlphaFoldDB" id="A0A063Y2E7"/>
<evidence type="ECO:0000313" key="3">
    <source>
        <dbReference type="EMBL" id="KDE38926.1"/>
    </source>
</evidence>
<reference evidence="3 4" key="1">
    <citation type="journal article" date="2005" name="Int. J. Syst. Evol. Microbiol.">
        <title>Nitrincola lacisaponensis gen. nov., sp. nov., a novel alkaliphilic bacterium isolated from an alkaline, saline lake.</title>
        <authorList>
            <person name="Dimitriu P.A."/>
            <person name="Shukla S.K."/>
            <person name="Conradt J."/>
            <person name="Marquez M.C."/>
            <person name="Ventosa A."/>
            <person name="Maglia A."/>
            <person name="Peyton B.M."/>
            <person name="Pinkart H.C."/>
            <person name="Mormile M.R."/>
        </authorList>
    </citation>
    <scope>NUCLEOTIDE SEQUENCE [LARGE SCALE GENOMIC DNA]</scope>
    <source>
        <strain evidence="3 4">4CA</strain>
    </source>
</reference>
<dbReference type="Proteomes" id="UP000027318">
    <property type="component" value="Unassembled WGS sequence"/>
</dbReference>
<feature type="coiled-coil region" evidence="1">
    <location>
        <begin position="49"/>
        <end position="86"/>
    </location>
</feature>
<dbReference type="Pfam" id="PF09831">
    <property type="entry name" value="DUF2058"/>
    <property type="match status" value="1"/>
</dbReference>
<evidence type="ECO:0000256" key="1">
    <source>
        <dbReference type="SAM" id="Coils"/>
    </source>
</evidence>